<evidence type="ECO:0000256" key="1">
    <source>
        <dbReference type="ARBA" id="ARBA00005912"/>
    </source>
</evidence>
<dbReference type="GO" id="GO:0043023">
    <property type="term" value="F:ribosomal large subunit binding"/>
    <property type="evidence" value="ECO:0007669"/>
    <property type="project" value="TreeGrafter"/>
</dbReference>
<dbReference type="SUPFAM" id="SSF55194">
    <property type="entry name" value="Ribosome recycling factor, RRF"/>
    <property type="match status" value="1"/>
</dbReference>
<dbReference type="NCBIfam" id="TIGR00496">
    <property type="entry name" value="frr"/>
    <property type="match status" value="1"/>
</dbReference>
<gene>
    <name evidence="3" type="primary">frr</name>
    <name evidence="5" type="ORF">A3D25_05760</name>
</gene>
<evidence type="ECO:0000256" key="3">
    <source>
        <dbReference type="HAMAP-Rule" id="MF_00040"/>
    </source>
</evidence>
<dbReference type="Gene3D" id="1.10.132.20">
    <property type="entry name" value="Ribosome-recycling factor"/>
    <property type="match status" value="1"/>
</dbReference>
<proteinExistence type="inferred from homology"/>
<keyword evidence="3" id="KW-0963">Cytoplasm</keyword>
<keyword evidence="2 3" id="KW-0648">Protein biosynthesis</keyword>
<dbReference type="InterPro" id="IPR023584">
    <property type="entry name" value="Ribosome_recyc_fac_dom"/>
</dbReference>
<feature type="domain" description="Ribosome recycling factor" evidence="4">
    <location>
        <begin position="21"/>
        <end position="181"/>
    </location>
</feature>
<comment type="caution">
    <text evidence="5">The sequence shown here is derived from an EMBL/GenBank/DDBJ whole genome shotgun (WGS) entry which is preliminary data.</text>
</comment>
<evidence type="ECO:0000256" key="2">
    <source>
        <dbReference type="ARBA" id="ARBA00022917"/>
    </source>
</evidence>
<dbReference type="PANTHER" id="PTHR20982:SF3">
    <property type="entry name" value="MITOCHONDRIAL RIBOSOME RECYCLING FACTOR PSEUDO 1"/>
    <property type="match status" value="1"/>
</dbReference>
<dbReference type="HAMAP" id="MF_00040">
    <property type="entry name" value="RRF"/>
    <property type="match status" value="1"/>
</dbReference>
<dbReference type="AlphaFoldDB" id="A0A1F5KI72"/>
<comment type="subcellular location">
    <subcellularLocation>
        <location evidence="3">Cytoplasm</location>
    </subcellularLocation>
</comment>
<dbReference type="GO" id="GO:0005737">
    <property type="term" value="C:cytoplasm"/>
    <property type="evidence" value="ECO:0007669"/>
    <property type="project" value="UniProtKB-SubCell"/>
</dbReference>
<comment type="function">
    <text evidence="3">Responsible for the release of ribosomes from messenger RNA at the termination of protein biosynthesis. May increase the efficiency of translation by recycling ribosomes from one round of translation to another.</text>
</comment>
<dbReference type="InterPro" id="IPR036191">
    <property type="entry name" value="RRF_sf"/>
</dbReference>
<reference evidence="5 6" key="1">
    <citation type="journal article" date="2016" name="Nat. Commun.">
        <title>Thousands of microbial genomes shed light on interconnected biogeochemical processes in an aquifer system.</title>
        <authorList>
            <person name="Anantharaman K."/>
            <person name="Brown C.T."/>
            <person name="Hug L.A."/>
            <person name="Sharon I."/>
            <person name="Castelle C.J."/>
            <person name="Probst A.J."/>
            <person name="Thomas B.C."/>
            <person name="Singh A."/>
            <person name="Wilkins M.J."/>
            <person name="Karaoz U."/>
            <person name="Brodie E.L."/>
            <person name="Williams K.H."/>
            <person name="Hubbard S.S."/>
            <person name="Banfield J.F."/>
        </authorList>
    </citation>
    <scope>NUCLEOTIDE SEQUENCE [LARGE SCALE GENOMIC DNA]</scope>
</reference>
<dbReference type="PANTHER" id="PTHR20982">
    <property type="entry name" value="RIBOSOME RECYCLING FACTOR"/>
    <property type="match status" value="1"/>
</dbReference>
<dbReference type="Pfam" id="PF01765">
    <property type="entry name" value="RRF"/>
    <property type="match status" value="1"/>
</dbReference>
<dbReference type="Gene3D" id="3.30.1360.40">
    <property type="match status" value="1"/>
</dbReference>
<dbReference type="GO" id="GO:0006415">
    <property type="term" value="P:translational termination"/>
    <property type="evidence" value="ECO:0007669"/>
    <property type="project" value="UniProtKB-UniRule"/>
</dbReference>
<dbReference type="EMBL" id="MFDD01000007">
    <property type="protein sequence ID" value="OGE40636.1"/>
    <property type="molecule type" value="Genomic_DNA"/>
</dbReference>
<dbReference type="InterPro" id="IPR002661">
    <property type="entry name" value="Ribosome_recyc_fac"/>
</dbReference>
<evidence type="ECO:0000259" key="4">
    <source>
        <dbReference type="Pfam" id="PF01765"/>
    </source>
</evidence>
<name>A0A1F5KI72_9BACT</name>
<dbReference type="FunFam" id="3.30.1360.40:FF:000001">
    <property type="entry name" value="Ribosome-recycling factor"/>
    <property type="match status" value="1"/>
</dbReference>
<protein>
    <recommendedName>
        <fullName evidence="3">Ribosome-recycling factor</fullName>
        <shortName evidence="3">RRF</shortName>
    </recommendedName>
    <alternativeName>
        <fullName evidence="3">Ribosome-releasing factor</fullName>
    </alternativeName>
</protein>
<evidence type="ECO:0000313" key="6">
    <source>
        <dbReference type="Proteomes" id="UP000177328"/>
    </source>
</evidence>
<evidence type="ECO:0000313" key="5">
    <source>
        <dbReference type="EMBL" id="OGE40636.1"/>
    </source>
</evidence>
<accession>A0A1F5KI72</accession>
<dbReference type="Proteomes" id="UP000177328">
    <property type="component" value="Unassembled WGS sequence"/>
</dbReference>
<organism evidence="5 6">
    <name type="scientific">Candidatus Daviesbacteria bacterium RIFCSPHIGHO2_02_FULL_43_12</name>
    <dbReference type="NCBI Taxonomy" id="1797776"/>
    <lineage>
        <taxon>Bacteria</taxon>
        <taxon>Candidatus Daviesiibacteriota</taxon>
    </lineage>
</organism>
<sequence>MDPSLTESYNRTQDALDHLLRELASIRAGKANPSLIENITVNAYGAQMKLNELGTIAAPQPSLLTVMVWDTSILHDVQKAILEANLGINPSIDGQLVRLPIPPLTEERRLEFVKLANQKGELTKIAIRQVRAEVRDAWAKEEAAGEYGEDELNRREKLLQDLIDRQVGAVDDLVKKKETELTTL</sequence>
<comment type="similarity">
    <text evidence="1 3">Belongs to the RRF family.</text>
</comment>